<dbReference type="GO" id="GO:0005524">
    <property type="term" value="F:ATP binding"/>
    <property type="evidence" value="ECO:0007669"/>
    <property type="project" value="UniProtKB-KW"/>
</dbReference>
<keyword evidence="6" id="KW-0472">Membrane</keyword>
<dbReference type="InterPro" id="IPR000700">
    <property type="entry name" value="PAS-assoc_C"/>
</dbReference>
<feature type="domain" description="PAC" evidence="9">
    <location>
        <begin position="193"/>
        <end position="245"/>
    </location>
</feature>
<keyword evidence="10" id="KW-0547">Nucleotide-binding</keyword>
<name>A0ABV7Z896_9DEIO</name>
<dbReference type="NCBIfam" id="TIGR00229">
    <property type="entry name" value="sensory_box"/>
    <property type="match status" value="1"/>
</dbReference>
<evidence type="ECO:0000259" key="7">
    <source>
        <dbReference type="PROSITE" id="PS50109"/>
    </source>
</evidence>
<dbReference type="InterPro" id="IPR050351">
    <property type="entry name" value="BphY/WalK/GraS-like"/>
</dbReference>
<dbReference type="PROSITE" id="PS50112">
    <property type="entry name" value="PAS"/>
    <property type="match status" value="1"/>
</dbReference>
<accession>A0ABV7Z896</accession>
<dbReference type="PANTHER" id="PTHR42878">
    <property type="entry name" value="TWO-COMPONENT HISTIDINE KINASE"/>
    <property type="match status" value="1"/>
</dbReference>
<dbReference type="Gene3D" id="1.10.287.130">
    <property type="match status" value="1"/>
</dbReference>
<evidence type="ECO:0000259" key="8">
    <source>
        <dbReference type="PROSITE" id="PS50112"/>
    </source>
</evidence>
<feature type="domain" description="Histidine kinase" evidence="7">
    <location>
        <begin position="607"/>
        <end position="820"/>
    </location>
</feature>
<dbReference type="Pfam" id="PF02518">
    <property type="entry name" value="HATPase_c"/>
    <property type="match status" value="1"/>
</dbReference>
<sequence length="829" mass="90228">MSEPATSAGAPDRPGHDLLSALPDACILLDRAQRVVDLNAPAAALLNVELRAARHQAVWDLLPEWLASPAGPELTHAVQHGQAADVEVHDTARGRRLQVRVFARHDGTGLLCREVTPRSRDGASALLTRHASDLLSVHLPDGRLTYQSLTPAAVAVLGYQADELIGRAAHELIHPDDLRTTTYEALPDQPGARRYTYRIRRKDGTYLWLETTTHALKGPDGAVTGILASSRDVTERQQVGALQRRNESLQAETDALAVFASFTRMVGVESDPLALARHAVETLAQAFVQGSAAYFEPDGDRWRAVAWAGPLTPQAVAYIQAGLPFRHLTPDAEGHAQFFEGWPQTEPELVGLLPDLRAVAVAPLRRGPGTVGLLTAGLTHRPTWSGRDRAMFNAVAQGLSLADERSRLTRELLTQRAELQARTDAMEGFAELARDLAFETDVLAVIRRAQQIVLGMLPPGVALYYEPEDTRWRVKVQVGSLNNETLQRTVDAGLSLEGTGNLWIPWQSGEAYYQDSYAPDTDGLADQTGNIGSTATVPVVVDGRPRGVLAVALFDHRAWSPTDRIILDTAVRHLSLALERAHVAGAMDAQREQLVAANEGLEAFSYSVSHDLRAPLRHIQGFLGILRRAVVAGDAAKVDSALGVVDQAAARMNVLIDALLNFSYVSRNTLARDPVDLTVLVQAVRTELPPSQEHRIQWTVEALPTVRGDATLLGQVMGNLIHNAVKYSGTRPHPAVTVRAERQPGADVIVVSDNGVGFDPQYQHKLFGVFQRLHRQDEFEGTGIGLATVRRIIQRHGGQVWATSVPGEGATFSFSLPREEPALSRPPRE</sequence>
<dbReference type="SMART" id="SM00387">
    <property type="entry name" value="HATPase_c"/>
    <property type="match status" value="1"/>
</dbReference>
<protein>
    <recommendedName>
        <fullName evidence="2">histidine kinase</fullName>
        <ecNumber evidence="2">2.7.13.3</ecNumber>
    </recommendedName>
</protein>
<dbReference type="PANTHER" id="PTHR42878:SF15">
    <property type="entry name" value="BACTERIOPHYTOCHROME"/>
    <property type="match status" value="1"/>
</dbReference>
<dbReference type="SMART" id="SM00086">
    <property type="entry name" value="PAC"/>
    <property type="match status" value="1"/>
</dbReference>
<dbReference type="PROSITE" id="PS50113">
    <property type="entry name" value="PAC"/>
    <property type="match status" value="1"/>
</dbReference>
<gene>
    <name evidence="10" type="ORF">ACFOSB_12280</name>
</gene>
<evidence type="ECO:0000313" key="10">
    <source>
        <dbReference type="EMBL" id="MFC3833637.1"/>
    </source>
</evidence>
<organism evidence="10 11">
    <name type="scientific">Deinococcus rufus</name>
    <dbReference type="NCBI Taxonomy" id="2136097"/>
    <lineage>
        <taxon>Bacteria</taxon>
        <taxon>Thermotogati</taxon>
        <taxon>Deinococcota</taxon>
        <taxon>Deinococci</taxon>
        <taxon>Deinococcales</taxon>
        <taxon>Deinococcaceae</taxon>
        <taxon>Deinococcus</taxon>
    </lineage>
</organism>
<evidence type="ECO:0000259" key="9">
    <source>
        <dbReference type="PROSITE" id="PS50113"/>
    </source>
</evidence>
<dbReference type="InterPro" id="IPR004358">
    <property type="entry name" value="Sig_transdc_His_kin-like_C"/>
</dbReference>
<evidence type="ECO:0000313" key="11">
    <source>
        <dbReference type="Proteomes" id="UP001595803"/>
    </source>
</evidence>
<dbReference type="InterPro" id="IPR001610">
    <property type="entry name" value="PAC"/>
</dbReference>
<dbReference type="Gene3D" id="3.30.565.10">
    <property type="entry name" value="Histidine kinase-like ATPase, C-terminal domain"/>
    <property type="match status" value="1"/>
</dbReference>
<keyword evidence="3" id="KW-0597">Phosphoprotein</keyword>
<dbReference type="SUPFAM" id="SSF55785">
    <property type="entry name" value="PYP-like sensor domain (PAS domain)"/>
    <property type="match status" value="2"/>
</dbReference>
<dbReference type="InterPro" id="IPR029016">
    <property type="entry name" value="GAF-like_dom_sf"/>
</dbReference>
<dbReference type="SMART" id="SM00091">
    <property type="entry name" value="PAS"/>
    <property type="match status" value="2"/>
</dbReference>
<dbReference type="PRINTS" id="PR00344">
    <property type="entry name" value="BCTRLSENSOR"/>
</dbReference>
<keyword evidence="5" id="KW-0418">Kinase</keyword>
<dbReference type="Proteomes" id="UP001595803">
    <property type="component" value="Unassembled WGS sequence"/>
</dbReference>
<evidence type="ECO:0000256" key="2">
    <source>
        <dbReference type="ARBA" id="ARBA00012438"/>
    </source>
</evidence>
<dbReference type="InterPro" id="IPR005467">
    <property type="entry name" value="His_kinase_dom"/>
</dbReference>
<dbReference type="CDD" id="cd00082">
    <property type="entry name" value="HisKA"/>
    <property type="match status" value="1"/>
</dbReference>
<dbReference type="CDD" id="cd00130">
    <property type="entry name" value="PAS"/>
    <property type="match status" value="1"/>
</dbReference>
<dbReference type="SUPFAM" id="SSF47384">
    <property type="entry name" value="Homodimeric domain of signal transducing histidine kinase"/>
    <property type="match status" value="1"/>
</dbReference>
<dbReference type="EMBL" id="JBHRZG010000012">
    <property type="protein sequence ID" value="MFC3833637.1"/>
    <property type="molecule type" value="Genomic_DNA"/>
</dbReference>
<dbReference type="InterPro" id="IPR000014">
    <property type="entry name" value="PAS"/>
</dbReference>
<evidence type="ECO:0000256" key="5">
    <source>
        <dbReference type="ARBA" id="ARBA00022777"/>
    </source>
</evidence>
<dbReference type="Pfam" id="PF13185">
    <property type="entry name" value="GAF_2"/>
    <property type="match status" value="1"/>
</dbReference>
<evidence type="ECO:0000256" key="3">
    <source>
        <dbReference type="ARBA" id="ARBA00022553"/>
    </source>
</evidence>
<comment type="caution">
    <text evidence="10">The sequence shown here is derived from an EMBL/GenBank/DDBJ whole genome shotgun (WGS) entry which is preliminary data.</text>
</comment>
<dbReference type="InterPro" id="IPR035965">
    <property type="entry name" value="PAS-like_dom_sf"/>
</dbReference>
<reference evidence="11" key="1">
    <citation type="journal article" date="2019" name="Int. J. Syst. Evol. Microbiol.">
        <title>The Global Catalogue of Microorganisms (GCM) 10K type strain sequencing project: providing services to taxonomists for standard genome sequencing and annotation.</title>
        <authorList>
            <consortium name="The Broad Institute Genomics Platform"/>
            <consortium name="The Broad Institute Genome Sequencing Center for Infectious Disease"/>
            <person name="Wu L."/>
            <person name="Ma J."/>
        </authorList>
    </citation>
    <scope>NUCLEOTIDE SEQUENCE [LARGE SCALE GENOMIC DNA]</scope>
    <source>
        <strain evidence="11">CCTCC AB 2017081</strain>
    </source>
</reference>
<dbReference type="Pfam" id="PF08448">
    <property type="entry name" value="PAS_4"/>
    <property type="match status" value="1"/>
</dbReference>
<dbReference type="SUPFAM" id="SSF55874">
    <property type="entry name" value="ATPase domain of HSP90 chaperone/DNA topoisomerase II/histidine kinase"/>
    <property type="match status" value="1"/>
</dbReference>
<dbReference type="Pfam" id="PF00512">
    <property type="entry name" value="HisKA"/>
    <property type="match status" value="1"/>
</dbReference>
<dbReference type="InterPro" id="IPR003661">
    <property type="entry name" value="HisK_dim/P_dom"/>
</dbReference>
<comment type="catalytic activity">
    <reaction evidence="1">
        <text>ATP + protein L-histidine = ADP + protein N-phospho-L-histidine.</text>
        <dbReference type="EC" id="2.7.13.3"/>
    </reaction>
</comment>
<evidence type="ECO:0000256" key="1">
    <source>
        <dbReference type="ARBA" id="ARBA00000085"/>
    </source>
</evidence>
<dbReference type="SUPFAM" id="SSF55781">
    <property type="entry name" value="GAF domain-like"/>
    <property type="match status" value="2"/>
</dbReference>
<dbReference type="InterPro" id="IPR003018">
    <property type="entry name" value="GAF"/>
</dbReference>
<evidence type="ECO:0000256" key="4">
    <source>
        <dbReference type="ARBA" id="ARBA00022679"/>
    </source>
</evidence>
<dbReference type="InterPro" id="IPR036097">
    <property type="entry name" value="HisK_dim/P_sf"/>
</dbReference>
<dbReference type="InterPro" id="IPR013655">
    <property type="entry name" value="PAS_fold_3"/>
</dbReference>
<dbReference type="InterPro" id="IPR003594">
    <property type="entry name" value="HATPase_dom"/>
</dbReference>
<dbReference type="Gene3D" id="3.30.450.40">
    <property type="match status" value="2"/>
</dbReference>
<dbReference type="SMART" id="SM00388">
    <property type="entry name" value="HisKA"/>
    <property type="match status" value="1"/>
</dbReference>
<dbReference type="PROSITE" id="PS50109">
    <property type="entry name" value="HIS_KIN"/>
    <property type="match status" value="1"/>
</dbReference>
<dbReference type="InterPro" id="IPR013656">
    <property type="entry name" value="PAS_4"/>
</dbReference>
<keyword evidence="10" id="KW-0067">ATP-binding</keyword>
<keyword evidence="11" id="KW-1185">Reference proteome</keyword>
<feature type="domain" description="PAS" evidence="8">
    <location>
        <begin position="150"/>
        <end position="177"/>
    </location>
</feature>
<dbReference type="EC" id="2.7.13.3" evidence="2"/>
<dbReference type="Gene3D" id="3.30.450.20">
    <property type="entry name" value="PAS domain"/>
    <property type="match status" value="2"/>
</dbReference>
<evidence type="ECO:0000256" key="6">
    <source>
        <dbReference type="ARBA" id="ARBA00023136"/>
    </source>
</evidence>
<dbReference type="Pfam" id="PF08447">
    <property type="entry name" value="PAS_3"/>
    <property type="match status" value="1"/>
</dbReference>
<keyword evidence="4" id="KW-0808">Transferase</keyword>
<proteinExistence type="predicted"/>
<dbReference type="RefSeq" id="WP_322474919.1">
    <property type="nucleotide sequence ID" value="NZ_JBHRZG010000012.1"/>
</dbReference>
<dbReference type="InterPro" id="IPR036890">
    <property type="entry name" value="HATPase_C_sf"/>
</dbReference>